<dbReference type="EMBL" id="CP000091">
    <property type="protein sequence ID" value="AAZ64750.1"/>
    <property type="molecule type" value="Genomic_DNA"/>
</dbReference>
<gene>
    <name evidence="2" type="ordered locus">Reut_B5405</name>
</gene>
<evidence type="ECO:0000313" key="2">
    <source>
        <dbReference type="EMBL" id="AAZ64750.1"/>
    </source>
</evidence>
<name>Q46Q34_CUPPJ</name>
<dbReference type="AlphaFoldDB" id="Q46Q34"/>
<dbReference type="eggNOG" id="COG3847">
    <property type="taxonomic scope" value="Bacteria"/>
</dbReference>
<feature type="transmembrane region" description="Helical" evidence="1">
    <location>
        <begin position="20"/>
        <end position="39"/>
    </location>
</feature>
<reference evidence="2" key="1">
    <citation type="submission" date="2005-08" db="EMBL/GenBank/DDBJ databases">
        <title>Complete sequence of chromosome 2 of Ralstonia eutropha JMP134.</title>
        <authorList>
            <person name="Copeland A."/>
            <person name="Lucas S."/>
            <person name="Lapidus A."/>
            <person name="Barry K."/>
            <person name="Detter J.C."/>
            <person name="Glavina T."/>
            <person name="Hammon N."/>
            <person name="Israni S."/>
            <person name="Pitluck S."/>
            <person name="Goltsman E."/>
            <person name="Martinez M."/>
            <person name="Schmutz J."/>
            <person name="Larimer F."/>
            <person name="Land M."/>
            <person name="Lykidis A."/>
            <person name="Richardson P."/>
        </authorList>
    </citation>
    <scope>NUCLEOTIDE SEQUENCE [LARGE SCALE GENOMIC DNA]</scope>
    <source>
        <strain evidence="2">JMP134</strain>
    </source>
</reference>
<dbReference type="InterPro" id="IPR007047">
    <property type="entry name" value="Flp_Fap"/>
</dbReference>
<keyword evidence="1" id="KW-0472">Membrane</keyword>
<evidence type="ECO:0000256" key="1">
    <source>
        <dbReference type="SAM" id="Phobius"/>
    </source>
</evidence>
<organism evidence="2">
    <name type="scientific">Cupriavidus pinatubonensis (strain JMP 134 / LMG 1197)</name>
    <name type="common">Cupriavidus necator (strain JMP 134)</name>
    <dbReference type="NCBI Taxonomy" id="264198"/>
    <lineage>
        <taxon>Bacteria</taxon>
        <taxon>Pseudomonadati</taxon>
        <taxon>Pseudomonadota</taxon>
        <taxon>Betaproteobacteria</taxon>
        <taxon>Burkholderiales</taxon>
        <taxon>Burkholderiaceae</taxon>
        <taxon>Cupriavidus</taxon>
    </lineage>
</organism>
<keyword evidence="1" id="KW-1133">Transmembrane helix</keyword>
<proteinExistence type="predicted"/>
<protein>
    <submittedName>
        <fullName evidence="2">Flp/Fap pilin component</fullName>
    </submittedName>
</protein>
<dbReference type="HOGENOM" id="CLU_171854_5_2_4"/>
<dbReference type="STRING" id="264198.Reut_B5405"/>
<sequence>MKKMLTRFIRDDRGASAIEYGLIAGLIALAIAASAGTLGDNLKNGFSNLATRVAAWLPGTGGTPTP</sequence>
<keyword evidence="1" id="KW-0812">Transmembrane</keyword>
<dbReference type="KEGG" id="reu:Reut_B5405"/>
<dbReference type="Pfam" id="PF04964">
    <property type="entry name" value="Flp_Fap"/>
    <property type="match status" value="1"/>
</dbReference>
<accession>Q46Q34</accession>